<evidence type="ECO:0000256" key="2">
    <source>
        <dbReference type="ARBA" id="ARBA00009773"/>
    </source>
</evidence>
<sequence length="355" mass="39777">MNAKNQLSFEKMRTVIFFSSILILFIVLLYLIRPFIYAIFWAAVVAILLQPINKFINRYIDIPAVSSLISVLLVIVIIFLPLFLLSVLLVQQSVQLYVSFSQGDSIITNVKGITSWLENSPLAPYIQDVSAQWTQYASSAAKTISLFVFENIKNITQNSVKFVFMLFIMLYTLYFFFKDGKKIAKYFSFISPIGDRYELMFYEKFRNTAIATLKTTLIIGGLQGTMGGLLFWATGVKGAFVWGVIMVTLSLIPALGSFVIWFPTAMIMLATGNVWQGIVILIVGTFLISTIDNLLRPVLVGKGTELHPLIVLFSTLGGIVLFGISGFIIGPIVASLFMAMMSIYAHYYQDELQNN</sequence>
<dbReference type="EMBL" id="MFQS01000044">
    <property type="protein sequence ID" value="OGH82325.1"/>
    <property type="molecule type" value="Genomic_DNA"/>
</dbReference>
<evidence type="ECO:0000256" key="1">
    <source>
        <dbReference type="ARBA" id="ARBA00004141"/>
    </source>
</evidence>
<keyword evidence="4 6" id="KW-1133">Transmembrane helix</keyword>
<gene>
    <name evidence="7" type="ORF">A2373_02415</name>
</gene>
<dbReference type="Proteomes" id="UP000176300">
    <property type="component" value="Unassembled WGS sequence"/>
</dbReference>
<dbReference type="PANTHER" id="PTHR21716">
    <property type="entry name" value="TRANSMEMBRANE PROTEIN"/>
    <property type="match status" value="1"/>
</dbReference>
<proteinExistence type="inferred from homology"/>
<keyword evidence="5 6" id="KW-0472">Membrane</keyword>
<evidence type="ECO:0008006" key="9">
    <source>
        <dbReference type="Google" id="ProtNLM"/>
    </source>
</evidence>
<dbReference type="PANTHER" id="PTHR21716:SF4">
    <property type="entry name" value="TRANSMEMBRANE PROTEIN 245"/>
    <property type="match status" value="1"/>
</dbReference>
<evidence type="ECO:0000256" key="4">
    <source>
        <dbReference type="ARBA" id="ARBA00022989"/>
    </source>
</evidence>
<feature type="transmembrane region" description="Helical" evidence="6">
    <location>
        <begin position="311"/>
        <end position="339"/>
    </location>
</feature>
<accession>A0A1F6NEI5</accession>
<feature type="transmembrane region" description="Helical" evidence="6">
    <location>
        <begin position="68"/>
        <end position="90"/>
    </location>
</feature>
<evidence type="ECO:0000256" key="5">
    <source>
        <dbReference type="ARBA" id="ARBA00023136"/>
    </source>
</evidence>
<dbReference type="InterPro" id="IPR002549">
    <property type="entry name" value="AI-2E-like"/>
</dbReference>
<feature type="transmembrane region" description="Helical" evidence="6">
    <location>
        <begin position="38"/>
        <end position="56"/>
    </location>
</feature>
<dbReference type="STRING" id="1798697.A2373_02415"/>
<evidence type="ECO:0000313" key="7">
    <source>
        <dbReference type="EMBL" id="OGH82325.1"/>
    </source>
</evidence>
<protein>
    <recommendedName>
        <fullName evidence="9">AI-2E family transporter</fullName>
    </recommendedName>
</protein>
<comment type="caution">
    <text evidence="7">The sequence shown here is derived from an EMBL/GenBank/DDBJ whole genome shotgun (WGS) entry which is preliminary data.</text>
</comment>
<dbReference type="Pfam" id="PF01594">
    <property type="entry name" value="AI-2E_transport"/>
    <property type="match status" value="1"/>
</dbReference>
<evidence type="ECO:0000256" key="6">
    <source>
        <dbReference type="SAM" id="Phobius"/>
    </source>
</evidence>
<keyword evidence="3 6" id="KW-0812">Transmembrane</keyword>
<organism evidence="7 8">
    <name type="scientific">Candidatus Magasanikbacteria bacterium RIFOXYB1_FULL_40_15</name>
    <dbReference type="NCBI Taxonomy" id="1798697"/>
    <lineage>
        <taxon>Bacteria</taxon>
        <taxon>Candidatus Magasanikiibacteriota</taxon>
    </lineage>
</organism>
<evidence type="ECO:0000256" key="3">
    <source>
        <dbReference type="ARBA" id="ARBA00022692"/>
    </source>
</evidence>
<feature type="transmembrane region" description="Helical" evidence="6">
    <location>
        <begin position="159"/>
        <end position="177"/>
    </location>
</feature>
<name>A0A1F6NEI5_9BACT</name>
<dbReference type="GO" id="GO:0016020">
    <property type="term" value="C:membrane"/>
    <property type="evidence" value="ECO:0007669"/>
    <property type="project" value="UniProtKB-SubCell"/>
</dbReference>
<reference evidence="7 8" key="1">
    <citation type="journal article" date="2016" name="Nat. Commun.">
        <title>Thousands of microbial genomes shed light on interconnected biogeochemical processes in an aquifer system.</title>
        <authorList>
            <person name="Anantharaman K."/>
            <person name="Brown C.T."/>
            <person name="Hug L.A."/>
            <person name="Sharon I."/>
            <person name="Castelle C.J."/>
            <person name="Probst A.J."/>
            <person name="Thomas B.C."/>
            <person name="Singh A."/>
            <person name="Wilkins M.J."/>
            <person name="Karaoz U."/>
            <person name="Brodie E.L."/>
            <person name="Williams K.H."/>
            <person name="Hubbard S.S."/>
            <person name="Banfield J.F."/>
        </authorList>
    </citation>
    <scope>NUCLEOTIDE SEQUENCE [LARGE SCALE GENOMIC DNA]</scope>
</reference>
<dbReference type="AlphaFoldDB" id="A0A1F6NEI5"/>
<feature type="transmembrane region" description="Helical" evidence="6">
    <location>
        <begin position="274"/>
        <end position="291"/>
    </location>
</feature>
<feature type="transmembrane region" description="Helical" evidence="6">
    <location>
        <begin position="12"/>
        <end position="32"/>
    </location>
</feature>
<feature type="transmembrane region" description="Helical" evidence="6">
    <location>
        <begin position="209"/>
        <end position="233"/>
    </location>
</feature>
<comment type="subcellular location">
    <subcellularLocation>
        <location evidence="1">Membrane</location>
        <topology evidence="1">Multi-pass membrane protein</topology>
    </subcellularLocation>
</comment>
<evidence type="ECO:0000313" key="8">
    <source>
        <dbReference type="Proteomes" id="UP000176300"/>
    </source>
</evidence>
<comment type="similarity">
    <text evidence="2">Belongs to the autoinducer-2 exporter (AI-2E) (TC 2.A.86) family.</text>
</comment>
<feature type="transmembrane region" description="Helical" evidence="6">
    <location>
        <begin position="239"/>
        <end position="262"/>
    </location>
</feature>